<reference evidence="2 3" key="1">
    <citation type="submission" date="2019-06" db="EMBL/GenBank/DDBJ databases">
        <title>Whole genome shotgun sequence of Halomonas halmophila NBRC 15537.</title>
        <authorList>
            <person name="Hosoyama A."/>
            <person name="Uohara A."/>
            <person name="Ohji S."/>
            <person name="Ichikawa N."/>
        </authorList>
    </citation>
    <scope>NUCLEOTIDE SEQUENCE [LARGE SCALE GENOMIC DNA]</scope>
    <source>
        <strain evidence="2 3">NBRC 15537</strain>
    </source>
</reference>
<sequence length="129" mass="14114">MQEFKNPETVHRPFSNYTHCVEVQDPKKFLFCSGQVPADERGNLLPADNFVAQAEQVFTNIGAVLANSGAEMRHVVRLVTYLTRQEDVAALRDVLKSTFGNNAPANSVVLVSGLTEPSILLEVEATAVI</sequence>
<evidence type="ECO:0000313" key="2">
    <source>
        <dbReference type="EMBL" id="GED21978.1"/>
    </source>
</evidence>
<dbReference type="InterPro" id="IPR035959">
    <property type="entry name" value="RutC-like_sf"/>
</dbReference>
<dbReference type="EMBL" id="BJOC01000013">
    <property type="protein sequence ID" value="GED21978.1"/>
    <property type="molecule type" value="Genomic_DNA"/>
</dbReference>
<keyword evidence="3" id="KW-1185">Reference proteome</keyword>
<dbReference type="AlphaFoldDB" id="A0A4Y4F4H7"/>
<proteinExistence type="inferred from homology"/>
<evidence type="ECO:0000313" key="3">
    <source>
        <dbReference type="Proteomes" id="UP000319812"/>
    </source>
</evidence>
<dbReference type="PANTHER" id="PTHR11803">
    <property type="entry name" value="2-IMINOBUTANOATE/2-IMINOPROPANOATE DEAMINASE RIDA"/>
    <property type="match status" value="1"/>
</dbReference>
<comment type="similarity">
    <text evidence="1">Belongs to the RutC family.</text>
</comment>
<evidence type="ECO:0008006" key="4">
    <source>
        <dbReference type="Google" id="ProtNLM"/>
    </source>
</evidence>
<dbReference type="Proteomes" id="UP000319812">
    <property type="component" value="Unassembled WGS sequence"/>
</dbReference>
<dbReference type="SUPFAM" id="SSF55298">
    <property type="entry name" value="YjgF-like"/>
    <property type="match status" value="1"/>
</dbReference>
<dbReference type="Gene3D" id="3.30.1330.40">
    <property type="entry name" value="RutC-like"/>
    <property type="match status" value="1"/>
</dbReference>
<dbReference type="Pfam" id="PF01042">
    <property type="entry name" value="Ribonuc_L-PSP"/>
    <property type="match status" value="1"/>
</dbReference>
<dbReference type="CDD" id="cd00448">
    <property type="entry name" value="YjgF_YER057c_UK114_family"/>
    <property type="match status" value="1"/>
</dbReference>
<protein>
    <recommendedName>
        <fullName evidence="4">Enamine deaminase RidA</fullName>
    </recommendedName>
</protein>
<name>A0A4Y4F4H7_9GAMM</name>
<dbReference type="InterPro" id="IPR006175">
    <property type="entry name" value="YjgF/YER057c/UK114"/>
</dbReference>
<dbReference type="GO" id="GO:0019239">
    <property type="term" value="F:deaminase activity"/>
    <property type="evidence" value="ECO:0007669"/>
    <property type="project" value="TreeGrafter"/>
</dbReference>
<evidence type="ECO:0000256" key="1">
    <source>
        <dbReference type="ARBA" id="ARBA00010552"/>
    </source>
</evidence>
<accession>A0A4Y4F4H7</accession>
<dbReference type="PANTHER" id="PTHR11803:SF58">
    <property type="entry name" value="PROTEIN HMF1-RELATED"/>
    <property type="match status" value="1"/>
</dbReference>
<comment type="caution">
    <text evidence="2">The sequence shown here is derived from an EMBL/GenBank/DDBJ whole genome shotgun (WGS) entry which is preliminary data.</text>
</comment>
<gene>
    <name evidence="2" type="primary">aldR</name>
    <name evidence="2" type="ORF">HHA01_09550</name>
</gene>
<dbReference type="RefSeq" id="WP_170214833.1">
    <property type="nucleotide sequence ID" value="NZ_BJOC01000013.1"/>
</dbReference>
<organism evidence="2 3">
    <name type="scientific">Halomonas halmophila</name>
    <dbReference type="NCBI Taxonomy" id="252"/>
    <lineage>
        <taxon>Bacteria</taxon>
        <taxon>Pseudomonadati</taxon>
        <taxon>Pseudomonadota</taxon>
        <taxon>Gammaproteobacteria</taxon>
        <taxon>Oceanospirillales</taxon>
        <taxon>Halomonadaceae</taxon>
        <taxon>Halomonas</taxon>
    </lineage>
</organism>
<dbReference type="GO" id="GO:0005829">
    <property type="term" value="C:cytosol"/>
    <property type="evidence" value="ECO:0007669"/>
    <property type="project" value="TreeGrafter"/>
</dbReference>